<gene>
    <name evidence="1" type="ORF">FUA48_11030</name>
</gene>
<evidence type="ECO:0000313" key="2">
    <source>
        <dbReference type="Proteomes" id="UP000321222"/>
    </source>
</evidence>
<keyword evidence="2" id="KW-1185">Reference proteome</keyword>
<evidence type="ECO:0000313" key="1">
    <source>
        <dbReference type="EMBL" id="QEE50092.1"/>
    </source>
</evidence>
<protein>
    <submittedName>
        <fullName evidence="1">Uncharacterized protein</fullName>
    </submittedName>
</protein>
<dbReference type="Proteomes" id="UP000321222">
    <property type="component" value="Chromosome"/>
</dbReference>
<proteinExistence type="predicted"/>
<organism evidence="1 2">
    <name type="scientific">Flavobacterium alkalisoli</name>
    <dbReference type="NCBI Taxonomy" id="2602769"/>
    <lineage>
        <taxon>Bacteria</taxon>
        <taxon>Pseudomonadati</taxon>
        <taxon>Bacteroidota</taxon>
        <taxon>Flavobacteriia</taxon>
        <taxon>Flavobacteriales</taxon>
        <taxon>Flavobacteriaceae</taxon>
        <taxon>Flavobacterium</taxon>
    </lineage>
</organism>
<dbReference type="RefSeq" id="WP_147583580.1">
    <property type="nucleotide sequence ID" value="NZ_CP042831.1"/>
</dbReference>
<reference evidence="1 2" key="1">
    <citation type="submission" date="2019-08" db="EMBL/GenBank/DDBJ databases">
        <title>Flavobacterium alkalisoli sp. nov., isolated from rhizosphere soil of Suaeda salsa.</title>
        <authorList>
            <person name="Sun J.-Q."/>
            <person name="Xu L."/>
        </authorList>
    </citation>
    <scope>NUCLEOTIDE SEQUENCE [LARGE SCALE GENOMIC DNA]</scope>
    <source>
        <strain evidence="1 2">XS-5</strain>
    </source>
</reference>
<sequence>MYKTLYKTTKLELKYLYETVYLSFLAKGKTVRLGDIYGDALCGIISDDDDWAIAAGNSLIIWTPEKTETIEDTQLSDVFAMRTVGKDTVNLLTDPWSDKAAVWEFNPLSKTLLKLYDFPNYINKPYTDTIEW</sequence>
<dbReference type="KEGG" id="fak:FUA48_11030"/>
<dbReference type="OrthoDB" id="1119276at2"/>
<dbReference type="AlphaFoldDB" id="A0A5B9FYV7"/>
<dbReference type="EMBL" id="CP042831">
    <property type="protein sequence ID" value="QEE50092.1"/>
    <property type="molecule type" value="Genomic_DNA"/>
</dbReference>
<name>A0A5B9FYV7_9FLAO</name>
<accession>A0A5B9FYV7</accession>